<keyword evidence="3" id="KW-1185">Reference proteome</keyword>
<feature type="compositionally biased region" description="Acidic residues" evidence="1">
    <location>
        <begin position="775"/>
        <end position="789"/>
    </location>
</feature>
<name>A0ABP1HL92_9EUKA</name>
<evidence type="ECO:0000256" key="1">
    <source>
        <dbReference type="SAM" id="MobiDB-lite"/>
    </source>
</evidence>
<reference evidence="2 3" key="1">
    <citation type="submission" date="2024-07" db="EMBL/GenBank/DDBJ databases">
        <authorList>
            <person name="Akdeniz Z."/>
        </authorList>
    </citation>
    <scope>NUCLEOTIDE SEQUENCE [LARGE SCALE GENOMIC DNA]</scope>
</reference>
<proteinExistence type="predicted"/>
<dbReference type="EMBL" id="CAXDID020000032">
    <property type="protein sequence ID" value="CAL5994796.1"/>
    <property type="molecule type" value="Genomic_DNA"/>
</dbReference>
<protein>
    <submittedName>
        <fullName evidence="2">Hypothetical_protein</fullName>
    </submittedName>
</protein>
<dbReference type="Proteomes" id="UP001642409">
    <property type="component" value="Unassembled WGS sequence"/>
</dbReference>
<feature type="region of interest" description="Disordered" evidence="1">
    <location>
        <begin position="769"/>
        <end position="840"/>
    </location>
</feature>
<comment type="caution">
    <text evidence="2">The sequence shown here is derived from an EMBL/GenBank/DDBJ whole genome shotgun (WGS) entry which is preliminary data.</text>
</comment>
<evidence type="ECO:0000313" key="2">
    <source>
        <dbReference type="EMBL" id="CAL5994796.1"/>
    </source>
</evidence>
<sequence>MKTSPISLKIDSQNTLMKSINQLAKQNAFQKIGQRLSTQSLTQMQFFQPNIILDHVRSTIISQQVVNTVIKDLSDAPISCFRLNESNNRWIQQKLIYQGQNQFELGMQKFILQSIKLETVSLNTPVDDSQSLLLNDSIKILVPVEEISRTIYDLAVICYTKTELVNTEEYLDITNEKVDQVQILQHSLKYKSNLGGFELIRQFTLNNIFLYFQCELNVSQYQADRAAISIKDQTQAIGIIQDKADQYKIIGYVQSGQVALHLNSKEKNLIFNILNVSNMKVDQLEQIFSDLEINVKDYQAGIILRDYHQQEIKLILNKTEAVRFVYNIGVLMNFYLCRVINSDLLTIDTQKEDTIILQNLKLISKQFHEEEAVQIPVKQSRSQFNMQQLQRQSSQKQPEQKQETIQDIINAAGDILELMDTEPDLVPTPRNIDLQIENKDIIPKLQFSKLGRVSTQKFNNVMQTYEQNTVQNMSRIPTQLLKDSLIPNTEDQPGLLTNRNNNSLQNFYNTDPNKQIMDQIQSYSSLNRKNILNEPVKTKEQTIQELKLKKILISQNQYIKKMQKLKLGENKIQMETSSEDERELQMQIDKQLQEIEAMPPQNVTMMKESLKTITEPSQSEENALVEKELPNTTIRLEKAEEMNVNEMQALIQNLKFPTREYLDDIDLFQQISFITTTGSVGFALTDQACADINEEKKCASSFNRVKFDEILVEYETLTVFIVSKNGTKQLIFNEDDFKFVVFGLYCILNAAKYLLNDFTEMNELQKKPYDRADFEPEQPEESSESESESSESRHRRKHRKHKRRYESESESESSERRHKHRRKHKYEDSESDRPRKKDKQFMEDITQIGSQPRKQRKHLFEDEDISINNAYNMNTEDIRELVRENIKKLKEDATWFQQQEYNINGKTVVFTSNKKNKVFTAHITSYVNCKKKVTELQFDDFEPQEENAQIILITGKKQMLARVQEFDFKVIVFGLSLLVESMK</sequence>
<evidence type="ECO:0000313" key="3">
    <source>
        <dbReference type="Proteomes" id="UP001642409"/>
    </source>
</evidence>
<feature type="compositionally biased region" description="Basic and acidic residues" evidence="1">
    <location>
        <begin position="825"/>
        <end position="840"/>
    </location>
</feature>
<gene>
    <name evidence="2" type="ORF">HINF_LOCUS13720</name>
</gene>
<feature type="compositionally biased region" description="Basic residues" evidence="1">
    <location>
        <begin position="793"/>
        <end position="804"/>
    </location>
</feature>
<accession>A0ABP1HL92</accession>
<organism evidence="2 3">
    <name type="scientific">Hexamita inflata</name>
    <dbReference type="NCBI Taxonomy" id="28002"/>
    <lineage>
        <taxon>Eukaryota</taxon>
        <taxon>Metamonada</taxon>
        <taxon>Diplomonadida</taxon>
        <taxon>Hexamitidae</taxon>
        <taxon>Hexamitinae</taxon>
        <taxon>Hexamita</taxon>
    </lineage>
</organism>